<evidence type="ECO:0000313" key="1">
    <source>
        <dbReference type="Proteomes" id="UP000887565"/>
    </source>
</evidence>
<organism evidence="1 2">
    <name type="scientific">Romanomermis culicivorax</name>
    <name type="common">Nematode worm</name>
    <dbReference type="NCBI Taxonomy" id="13658"/>
    <lineage>
        <taxon>Eukaryota</taxon>
        <taxon>Metazoa</taxon>
        <taxon>Ecdysozoa</taxon>
        <taxon>Nematoda</taxon>
        <taxon>Enoplea</taxon>
        <taxon>Dorylaimia</taxon>
        <taxon>Mermithida</taxon>
        <taxon>Mermithoidea</taxon>
        <taxon>Mermithidae</taxon>
        <taxon>Romanomermis</taxon>
    </lineage>
</organism>
<name>A0A915I9K8_ROMCU</name>
<proteinExistence type="predicted"/>
<evidence type="ECO:0000313" key="2">
    <source>
        <dbReference type="WBParaSite" id="nRc.2.0.1.t10864-RA"/>
    </source>
</evidence>
<dbReference type="Proteomes" id="UP000887565">
    <property type="component" value="Unplaced"/>
</dbReference>
<dbReference type="InterPro" id="IPR032675">
    <property type="entry name" value="LRR_dom_sf"/>
</dbReference>
<sequence>MLEILSEKCFKFHCLDLYPFNAHLPLRKLFVRYPDLHALTLKPHGAEYFWNGMPLSHFPEDSRKLESLIIDSINIAENVVLPPTLTYLEWTHRDDTKFFFFINKLCNCPKLNYLSISHVFMHELSQRILFDFFEHLPELMYLTFKFVRFTKPLTGSAGESNSPKNNDHVLLKTDQKINNDNDATNTSVDEKFVGLKVLKFDLCY</sequence>
<reference evidence="2" key="1">
    <citation type="submission" date="2022-11" db="UniProtKB">
        <authorList>
            <consortium name="WormBaseParasite"/>
        </authorList>
    </citation>
    <scope>IDENTIFICATION</scope>
</reference>
<accession>A0A915I9K8</accession>
<protein>
    <submittedName>
        <fullName evidence="2">Uncharacterized protein</fullName>
    </submittedName>
</protein>
<dbReference type="WBParaSite" id="nRc.2.0.1.t10864-RA">
    <property type="protein sequence ID" value="nRc.2.0.1.t10864-RA"/>
    <property type="gene ID" value="nRc.2.0.1.g10864"/>
</dbReference>
<dbReference type="Gene3D" id="3.80.10.10">
    <property type="entry name" value="Ribonuclease Inhibitor"/>
    <property type="match status" value="1"/>
</dbReference>
<keyword evidence="1" id="KW-1185">Reference proteome</keyword>
<dbReference type="SUPFAM" id="SSF52047">
    <property type="entry name" value="RNI-like"/>
    <property type="match status" value="1"/>
</dbReference>
<dbReference type="AlphaFoldDB" id="A0A915I9K8"/>